<dbReference type="NCBIfam" id="TIGR02464">
    <property type="entry name" value="ribofla_fusion"/>
    <property type="match status" value="1"/>
</dbReference>
<dbReference type="Gene3D" id="1.10.357.40">
    <property type="entry name" value="YbiA-like"/>
    <property type="match status" value="1"/>
</dbReference>
<organism evidence="4 5">
    <name type="scientific">Pseudoalteromonas luteoviolacea (strain 2ta16)</name>
    <dbReference type="NCBI Taxonomy" id="1353533"/>
    <lineage>
        <taxon>Bacteria</taxon>
        <taxon>Pseudomonadati</taxon>
        <taxon>Pseudomonadota</taxon>
        <taxon>Gammaproteobacteria</taxon>
        <taxon>Alteromonadales</taxon>
        <taxon>Pseudoalteromonadaceae</taxon>
        <taxon>Pseudoalteromonas</taxon>
    </lineage>
</organism>
<comment type="catalytic activity">
    <reaction evidence="1">
        <text>5-amino-6-(5-phospho-D-ribosylamino)uracil + H2O = 5,6-diaminouracil + D-ribose 5-phosphate</text>
        <dbReference type="Rhea" id="RHEA:55020"/>
        <dbReference type="ChEBI" id="CHEBI:15377"/>
        <dbReference type="ChEBI" id="CHEBI:46252"/>
        <dbReference type="ChEBI" id="CHEBI:58453"/>
        <dbReference type="ChEBI" id="CHEBI:78346"/>
    </reaction>
</comment>
<dbReference type="SUPFAM" id="SSF143990">
    <property type="entry name" value="YbiA-like"/>
    <property type="match status" value="1"/>
</dbReference>
<evidence type="ECO:0000313" key="4">
    <source>
        <dbReference type="EMBL" id="ESP91466.1"/>
    </source>
</evidence>
<accession>V4H206</accession>
<comment type="caution">
    <text evidence="4">The sequence shown here is derived from an EMBL/GenBank/DDBJ whole genome shotgun (WGS) entry which is preliminary data.</text>
</comment>
<evidence type="ECO:0000256" key="1">
    <source>
        <dbReference type="ARBA" id="ARBA00000022"/>
    </source>
</evidence>
<dbReference type="RefSeq" id="WP_023401068.1">
    <property type="nucleotide sequence ID" value="NZ_AUSV01000113.1"/>
</dbReference>
<evidence type="ECO:0000313" key="5">
    <source>
        <dbReference type="Proteomes" id="UP000017820"/>
    </source>
</evidence>
<evidence type="ECO:0000256" key="2">
    <source>
        <dbReference type="ARBA" id="ARBA00000751"/>
    </source>
</evidence>
<dbReference type="Pfam" id="PF08719">
    <property type="entry name" value="NADAR"/>
    <property type="match status" value="1"/>
</dbReference>
<name>V4H206_PSEL2</name>
<feature type="domain" description="NADAR" evidence="3">
    <location>
        <begin position="23"/>
        <end position="180"/>
    </location>
</feature>
<dbReference type="PATRIC" id="fig|1353533.3.peg.4220"/>
<dbReference type="Proteomes" id="UP000017820">
    <property type="component" value="Unassembled WGS sequence"/>
</dbReference>
<comment type="catalytic activity">
    <reaction evidence="2">
        <text>2,5-diamino-6-hydroxy-4-(5-phosphoribosylamino)-pyrimidine + H2O = 2,5,6-triamino-4-hydroxypyrimidine + D-ribose 5-phosphate</text>
        <dbReference type="Rhea" id="RHEA:23436"/>
        <dbReference type="ChEBI" id="CHEBI:15377"/>
        <dbReference type="ChEBI" id="CHEBI:58614"/>
        <dbReference type="ChEBI" id="CHEBI:78346"/>
        <dbReference type="ChEBI" id="CHEBI:137796"/>
    </reaction>
</comment>
<dbReference type="InterPro" id="IPR037238">
    <property type="entry name" value="YbiA-like_sf"/>
</dbReference>
<dbReference type="AlphaFoldDB" id="V4H206"/>
<reference evidence="4 5" key="1">
    <citation type="submission" date="2013-07" db="EMBL/GenBank/DDBJ databases">
        <title>Draft genome sequence of Pseudoalteromonas luteoviolacea 2ta16.</title>
        <authorList>
            <person name="Allen E.E."/>
            <person name="Azam F."/>
            <person name="Podell S."/>
        </authorList>
    </citation>
    <scope>NUCLEOTIDE SEQUENCE [LARGE SCALE GENOMIC DNA]</scope>
    <source>
        <strain evidence="4 5">2ta16</strain>
    </source>
</reference>
<dbReference type="InterPro" id="IPR012816">
    <property type="entry name" value="NADAR"/>
</dbReference>
<evidence type="ECO:0000259" key="3">
    <source>
        <dbReference type="Pfam" id="PF08719"/>
    </source>
</evidence>
<gene>
    <name evidence="4" type="ORF">PL2TA16_00265</name>
</gene>
<dbReference type="CDD" id="cd15457">
    <property type="entry name" value="NADAR"/>
    <property type="match status" value="1"/>
</dbReference>
<protein>
    <recommendedName>
        <fullName evidence="3">NADAR domain-containing protein</fullName>
    </recommendedName>
</protein>
<proteinExistence type="predicted"/>
<dbReference type="EMBL" id="AUSV01000113">
    <property type="protein sequence ID" value="ESP91466.1"/>
    <property type="molecule type" value="Genomic_DNA"/>
</dbReference>
<sequence>MKVRTKEKLADFVNQGNKVKYVFFWGHQEKSGQVSKSCFSQWYESKFQEDGNEFFTAEHYMMYHKAKLFGDYDACEKVLSARSPAKAKAIGREVLGFEQTLWDEKRFEIVVNANLAKFSQNADLKAFLLSTGNRVLVEASPVDKIWGIGLVQDNPASENPDSWKGLNLLGFALMEVRDRLADKAGAKEAL</sequence>